<dbReference type="InterPro" id="IPR013783">
    <property type="entry name" value="Ig-like_fold"/>
</dbReference>
<dbReference type="SUPFAM" id="SSF52129">
    <property type="entry name" value="Caspase-like"/>
    <property type="match status" value="1"/>
</dbReference>
<name>A0ABS9KU15_9BACT</name>
<organism evidence="4 5">
    <name type="scientific">Terrimonas ginsenosidimutans</name>
    <dbReference type="NCBI Taxonomy" id="2908004"/>
    <lineage>
        <taxon>Bacteria</taxon>
        <taxon>Pseudomonadati</taxon>
        <taxon>Bacteroidota</taxon>
        <taxon>Chitinophagia</taxon>
        <taxon>Chitinophagales</taxon>
        <taxon>Chitinophagaceae</taxon>
        <taxon>Terrimonas</taxon>
    </lineage>
</organism>
<dbReference type="Gene3D" id="2.60.40.4070">
    <property type="match status" value="1"/>
</dbReference>
<dbReference type="RefSeq" id="WP_237874027.1">
    <property type="nucleotide sequence ID" value="NZ_JAKLTR010000010.1"/>
</dbReference>
<feature type="domain" description="Gingipain" evidence="3">
    <location>
        <begin position="402"/>
        <end position="774"/>
    </location>
</feature>
<comment type="caution">
    <text evidence="4">The sequence shown here is derived from an EMBL/GenBank/DDBJ whole genome shotgun (WGS) entry which is preliminary data.</text>
</comment>
<evidence type="ECO:0000259" key="3">
    <source>
        <dbReference type="Pfam" id="PF01364"/>
    </source>
</evidence>
<proteinExistence type="predicted"/>
<protein>
    <submittedName>
        <fullName evidence="4">C25 family cysteine peptidase</fullName>
    </submittedName>
</protein>
<dbReference type="EMBL" id="JAKLTR010000010">
    <property type="protein sequence ID" value="MCG2615818.1"/>
    <property type="molecule type" value="Genomic_DNA"/>
</dbReference>
<accession>A0ABS9KU15</accession>
<sequence length="1686" mass="187152">MKRFLLVWLTALSLTAGAQTYNNEWIDYSRTYYKFKVGATGLHRLPQSLLSQMNLGSTNAEHFQLWRNGKQVPIYTSVQTGVLGAADYIEFWGEMNDGKADNPLYRESDYQISDHWSLQTDTAAYFLTVNGASANFRLLPTANNVASNTLPAEPYFMHVEGRYPRAQINPGRAEQVLTSTVFSSSYDYGEGWTGGYIGPQSSESYMLSGLNVYSGSGAPSATFRINMCGAIMNERRYRIRLNGDSILGASLDYFEYTKTGKIFPVSAIASGTANIEVTSFSAFSNDRMTVAQLELTYPHRFDFSGAANFSFTLPANVAGNYLEISNFSYSGGAPVLYDLTNGRRYEMNTATPGLLKVLLQPSSVERSLVLVSEAATNIKVISEMERRDFIDYSSTASQGDFLIITSSLLTAASGAGDPVEDYRQYRSSAAGGGFTSKVYLMDQLIDQYAFGIKMHPLSIRNFVRRAREKNTIKPRYVLLIGKGVTYASYRNGEYLANMAKLQLVPTFGNPASDNLLTAQGNSSVPLVPIGRLAVINKAEITAYLEKLKTHEQIAKQTAPGVADAGWKKNIIHVTGASDEETSRLLADALNGHKRIIEDTAYGGNVSTFTKTSADAVQQVSSTQISNLFRAGVGILTYFGHSSATTLEFNLDNPNAYDNSGKYPIFIVMGCNAGNFYLYNEARLVVKETISENYVLAPGKGAVAFLASTHLGVVHYLDIYNTRFYRAMTSTHYGRALGDIMDEAITQMLSSTGSEDFYARFQCEQFTLHGDPAVKPYSFEKPDLAVEAQMVKVTPAFIPISETEFKVVAQYANLGKTVNKKFIVSLRRTYPDNTTELIRRDTVVLRKYADSLTYTIPIVASRDVGLNKLTVTLDEANEIDELYETNNIVTKDFYIIEDDVRPVSPFNYTIVNETSPTLVASSANPFAPVRNYRVEVDTTQAFNSPLMTTSNATSAGGVFEFHPPMSLTDSSVYYWRVAPANIAGEPVWNYSSFQYIANGQPGYSQAHYYQFLKNKFDKIRYTEDRKFRFTESVSDIDVKTGVYQAGHETGNYSLAINGVRAQAGFYSPLAVNANSIRFYVIDRTTNKPWKNVSQGATGLYGSYNPTPLNSTVLPGFFLFDLAGTTGRQNAMNFIDQIPDGNYIIMTNSGYGSTILPPVWLNDTMTLGSGKSLYHKIQSLGITQLPAITSYVPFIFVVKKGDTQPIKEIVSSYQYELPVAIFEIRGVQPDGSMESDLIGPSTRWETLKWNGSSIEPSTSDHPEIKVLGVRTSGQVDTLVTVTEGNLTASLASIDAAVYPNIKLRLHTRDSVNFTPFQLKYWMVTYDPVPEGAIASNTFLNIKDTVDVGEPLNVGIGFKNVSNIPFDSIKVNISLTDRHNVEHLIPVPNQKPLNKGEVLQVNIPIDTKNFAGDNTLYINFNPDRTQPEHYVFNNYAFKTVYVRPDTLQPLLDVTFDGIHILNSDIVSSKPSILIKLKDEAKWMPLDDPSLVSVQVRFPSGVTRSYSFANTDTLQFHAANQAPNTENSASIDFKPFFNEDGDYELLLTGKDKSENSAGGVAYRVNFKVINKPMISNMLNYPNPFTTSTAFVFTLTGSEVPQNIRIQILTITGKIVRDITKEELGPLHIGRNITEFKWDGTDQYGQKLANGVYLYRVITNQHGKALDKYKADNDNTDKFFNNGYGKMYLMR</sequence>
<dbReference type="Pfam" id="PF01364">
    <property type="entry name" value="Peptidase_C25"/>
    <property type="match status" value="1"/>
</dbReference>
<gene>
    <name evidence="4" type="ORF">LZZ85_16095</name>
</gene>
<evidence type="ECO:0000256" key="1">
    <source>
        <dbReference type="ARBA" id="ARBA00022729"/>
    </source>
</evidence>
<dbReference type="InterPro" id="IPR029030">
    <property type="entry name" value="Caspase-like_dom_sf"/>
</dbReference>
<keyword evidence="1 2" id="KW-0732">Signal</keyword>
<feature type="chain" id="PRO_5045877247" evidence="2">
    <location>
        <begin position="19"/>
        <end position="1686"/>
    </location>
</feature>
<dbReference type="Gene3D" id="2.60.40.10">
    <property type="entry name" value="Immunoglobulins"/>
    <property type="match status" value="2"/>
</dbReference>
<reference evidence="4" key="1">
    <citation type="submission" date="2022-01" db="EMBL/GenBank/DDBJ databases">
        <authorList>
            <person name="Jo J.-H."/>
            <person name="Im W.-T."/>
        </authorList>
    </citation>
    <scope>NUCLEOTIDE SEQUENCE</scope>
    <source>
        <strain evidence="4">NA20</strain>
    </source>
</reference>
<evidence type="ECO:0000313" key="4">
    <source>
        <dbReference type="EMBL" id="MCG2615818.1"/>
    </source>
</evidence>
<dbReference type="Gene3D" id="3.40.50.10390">
    <property type="entry name" value="Gingipain r, domain 1"/>
    <property type="match status" value="1"/>
</dbReference>
<feature type="signal peptide" evidence="2">
    <location>
        <begin position="1"/>
        <end position="18"/>
    </location>
</feature>
<dbReference type="InterPro" id="IPR001769">
    <property type="entry name" value="Gingipain"/>
</dbReference>
<keyword evidence="5" id="KW-1185">Reference proteome</keyword>
<evidence type="ECO:0000313" key="5">
    <source>
        <dbReference type="Proteomes" id="UP001165367"/>
    </source>
</evidence>
<dbReference type="InterPro" id="IPR029031">
    <property type="entry name" value="Gingipain_N_sf"/>
</dbReference>
<evidence type="ECO:0000256" key="2">
    <source>
        <dbReference type="SAM" id="SignalP"/>
    </source>
</evidence>
<dbReference type="Proteomes" id="UP001165367">
    <property type="component" value="Unassembled WGS sequence"/>
</dbReference>
<dbReference type="Gene3D" id="3.40.50.1460">
    <property type="match status" value="1"/>
</dbReference>